<dbReference type="Pfam" id="PF18269">
    <property type="entry name" value="T3SS_ATPase_C"/>
    <property type="match status" value="1"/>
</dbReference>
<keyword evidence="5" id="KW-0067">ATP-binding</keyword>
<comment type="subcellular location">
    <subcellularLocation>
        <location evidence="1">Cytoplasm</location>
    </subcellularLocation>
</comment>
<dbReference type="SUPFAM" id="SSF52540">
    <property type="entry name" value="P-loop containing nucleoside triphosphate hydrolases"/>
    <property type="match status" value="1"/>
</dbReference>
<dbReference type="PANTHER" id="PTHR15184">
    <property type="entry name" value="ATP SYNTHASE"/>
    <property type="match status" value="1"/>
</dbReference>
<keyword evidence="11" id="KW-0282">Flagellum</keyword>
<dbReference type="PANTHER" id="PTHR15184:SF9">
    <property type="entry name" value="SPI-1 TYPE 3 SECRETION SYSTEM ATPASE"/>
    <property type="match status" value="1"/>
</dbReference>
<evidence type="ECO:0000313" key="11">
    <source>
        <dbReference type="EMBL" id="BAD41983.1"/>
    </source>
</evidence>
<sequence length="436" mass="46566">MPWTKLRRAVEHVELLPVVGRVTGAAGLIIESAGPRAKMNELCWLQGDGRRVPAEVVGFREDRLLLMPLGETDGLRPGWDVIATGGPLQAPVGMGLLGRVIDGLGNPIDDKGPLMGCGFRPILGPAPDPLARQRIHRPLSLGVRALDALITVGMGQRIGIFAGSGVGKSTLLGMVARATAADCNVIALVGERGREVREFIEKDLGEEGLRRSVVVVATSEQPSLVRIRAALMATAIAEYFRDAHGLDVILMMDSVTRLAHAQREVGLAVGEPPATRGYTPSVFAMLPRVLERSGTGPAGSVTGVYTVLVDGDDMNEPVADAVRSILDGHVVLSRKLANAGHYPAIDPLQSVSRVMPDVTTPEHRKQAQRLRALLSAYQEAEDLIQIGAYQQGTNPLVDEALAKMDQIKRFLIQPADQPSTMEEALRGLAALCGEDA</sequence>
<dbReference type="NCBIfam" id="TIGR01026">
    <property type="entry name" value="fliI_yscN"/>
    <property type="match status" value="1"/>
</dbReference>
<dbReference type="CDD" id="cd01136">
    <property type="entry name" value="ATPase_flagellum-secretory_path_III"/>
    <property type="match status" value="1"/>
</dbReference>
<dbReference type="KEGG" id="sth:STH3000"/>
<evidence type="ECO:0000256" key="5">
    <source>
        <dbReference type="ARBA" id="ARBA00022840"/>
    </source>
</evidence>
<dbReference type="HOGENOM" id="CLU_022398_5_1_9"/>
<dbReference type="Proteomes" id="UP000000417">
    <property type="component" value="Chromosome"/>
</dbReference>
<dbReference type="FunFam" id="3.40.50.12240:FF:000002">
    <property type="entry name" value="Flagellum-specific ATP synthase FliI"/>
    <property type="match status" value="1"/>
</dbReference>
<keyword evidence="12" id="KW-1185">Reference proteome</keyword>
<dbReference type="InterPro" id="IPR004100">
    <property type="entry name" value="ATPase_F1/V1/A1_a/bsu_N"/>
</dbReference>
<dbReference type="GO" id="GO:0016887">
    <property type="term" value="F:ATP hydrolysis activity"/>
    <property type="evidence" value="ECO:0007669"/>
    <property type="project" value="InterPro"/>
</dbReference>
<dbReference type="CDD" id="cd18114">
    <property type="entry name" value="ATP-synt_flagellum-secretory_path_III_C"/>
    <property type="match status" value="1"/>
</dbReference>
<dbReference type="InterPro" id="IPR003593">
    <property type="entry name" value="AAA+_ATPase"/>
</dbReference>
<protein>
    <submittedName>
        <fullName evidence="11">Flagellar-specific ATP synthase</fullName>
    </submittedName>
</protein>
<dbReference type="InterPro" id="IPR050053">
    <property type="entry name" value="ATPase_alpha/beta_chains"/>
</dbReference>
<accession>Q67K17</accession>
<dbReference type="PROSITE" id="PS00152">
    <property type="entry name" value="ATPASE_ALPHA_BETA"/>
    <property type="match status" value="1"/>
</dbReference>
<dbReference type="InterPro" id="IPR020003">
    <property type="entry name" value="ATPase_a/bsu_AS"/>
</dbReference>
<dbReference type="InterPro" id="IPR000194">
    <property type="entry name" value="ATPase_F1/V1/A1_a/bsu_nucl-bd"/>
</dbReference>
<keyword evidence="11" id="KW-0969">Cilium</keyword>
<dbReference type="Pfam" id="PF00006">
    <property type="entry name" value="ATP-synt_ab"/>
    <property type="match status" value="1"/>
</dbReference>
<evidence type="ECO:0000256" key="2">
    <source>
        <dbReference type="ARBA" id="ARBA00022448"/>
    </source>
</evidence>
<gene>
    <name evidence="11" type="primary">fliI</name>
    <name evidence="11" type="ordered locus">STH3000</name>
</gene>
<dbReference type="GO" id="GO:0030257">
    <property type="term" value="C:type III protein secretion system complex"/>
    <property type="evidence" value="ECO:0007669"/>
    <property type="project" value="InterPro"/>
</dbReference>
<evidence type="ECO:0000256" key="9">
    <source>
        <dbReference type="ARBA" id="ARBA00034006"/>
    </source>
</evidence>
<dbReference type="GO" id="GO:0005737">
    <property type="term" value="C:cytoplasm"/>
    <property type="evidence" value="ECO:0007669"/>
    <property type="project" value="UniProtKB-SubCell"/>
</dbReference>
<evidence type="ECO:0000256" key="8">
    <source>
        <dbReference type="ARBA" id="ARBA00023065"/>
    </source>
</evidence>
<dbReference type="OrthoDB" id="9802718at2"/>
<dbReference type="CDD" id="cd18117">
    <property type="entry name" value="ATP-synt_flagellum-secretory_path_III_N"/>
    <property type="match status" value="1"/>
</dbReference>
<dbReference type="InterPro" id="IPR027417">
    <property type="entry name" value="P-loop_NTPase"/>
</dbReference>
<keyword evidence="2" id="KW-0813">Transport</keyword>
<keyword evidence="11" id="KW-0966">Cell projection</keyword>
<dbReference type="EMBL" id="AP006840">
    <property type="protein sequence ID" value="BAD41983.1"/>
    <property type="molecule type" value="Genomic_DNA"/>
</dbReference>
<feature type="domain" description="AAA+ ATPase" evidence="10">
    <location>
        <begin position="154"/>
        <end position="336"/>
    </location>
</feature>
<dbReference type="Pfam" id="PF02874">
    <property type="entry name" value="ATP-synt_ab_N"/>
    <property type="match status" value="1"/>
</dbReference>
<evidence type="ECO:0000256" key="7">
    <source>
        <dbReference type="ARBA" id="ARBA00022967"/>
    </source>
</evidence>
<organism evidence="11 12">
    <name type="scientific">Symbiobacterium thermophilum (strain DSM 24528 / JCM 14929 / IAM 14863 / T)</name>
    <dbReference type="NCBI Taxonomy" id="292459"/>
    <lineage>
        <taxon>Bacteria</taxon>
        <taxon>Bacillati</taxon>
        <taxon>Bacillota</taxon>
        <taxon>Clostridia</taxon>
        <taxon>Eubacteriales</taxon>
        <taxon>Symbiobacteriaceae</taxon>
        <taxon>Symbiobacterium</taxon>
    </lineage>
</organism>
<dbReference type="GO" id="GO:0008564">
    <property type="term" value="F:protein-exporting ATPase activity"/>
    <property type="evidence" value="ECO:0007669"/>
    <property type="project" value="UniProtKB-EC"/>
</dbReference>
<reference evidence="11 12" key="1">
    <citation type="journal article" date="2004" name="Nucleic Acids Res.">
        <title>Genome sequence of Symbiobacterium thermophilum, an uncultivable bacterium that depends on microbial commensalism.</title>
        <authorList>
            <person name="Ueda K."/>
            <person name="Yamashita A."/>
            <person name="Ishikawa J."/>
            <person name="Shimada M."/>
            <person name="Watsuji T."/>
            <person name="Morimura K."/>
            <person name="Ikeda H."/>
            <person name="Hattori M."/>
            <person name="Beppu T."/>
        </authorList>
    </citation>
    <scope>NUCLEOTIDE SEQUENCE [LARGE SCALE GENOMIC DNA]</scope>
    <source>
        <strain evidence="12">T / IAM 14863</strain>
    </source>
</reference>
<evidence type="ECO:0000256" key="3">
    <source>
        <dbReference type="ARBA" id="ARBA00022490"/>
    </source>
</evidence>
<keyword evidence="7" id="KW-1278">Translocase</keyword>
<keyword evidence="6" id="KW-0653">Protein transport</keyword>
<proteinExistence type="predicted"/>
<evidence type="ECO:0000313" key="12">
    <source>
        <dbReference type="Proteomes" id="UP000000417"/>
    </source>
</evidence>
<dbReference type="GO" id="GO:0046933">
    <property type="term" value="F:proton-transporting ATP synthase activity, rotational mechanism"/>
    <property type="evidence" value="ECO:0007669"/>
    <property type="project" value="TreeGrafter"/>
</dbReference>
<dbReference type="SMART" id="SM00382">
    <property type="entry name" value="AAA"/>
    <property type="match status" value="1"/>
</dbReference>
<evidence type="ECO:0000259" key="10">
    <source>
        <dbReference type="SMART" id="SM00382"/>
    </source>
</evidence>
<dbReference type="GO" id="GO:0030254">
    <property type="term" value="P:protein secretion by the type III secretion system"/>
    <property type="evidence" value="ECO:0007669"/>
    <property type="project" value="InterPro"/>
</dbReference>
<dbReference type="InterPro" id="IPR005714">
    <property type="entry name" value="ATPase_T3SS_FliI/YscN"/>
</dbReference>
<keyword evidence="4" id="KW-0547">Nucleotide-binding</keyword>
<keyword evidence="8" id="KW-0406">Ion transport</keyword>
<dbReference type="InterPro" id="IPR040627">
    <property type="entry name" value="T3SS_ATPase_C"/>
</dbReference>
<evidence type="ECO:0000256" key="4">
    <source>
        <dbReference type="ARBA" id="ARBA00022741"/>
    </source>
</evidence>
<dbReference type="GO" id="GO:0005524">
    <property type="term" value="F:ATP binding"/>
    <property type="evidence" value="ECO:0007669"/>
    <property type="project" value="UniProtKB-KW"/>
</dbReference>
<dbReference type="STRING" id="292459.STH3000"/>
<name>Q67K17_SYMTH</name>
<dbReference type="Gene3D" id="3.40.50.12240">
    <property type="match status" value="1"/>
</dbReference>
<keyword evidence="3" id="KW-0963">Cytoplasm</keyword>
<evidence type="ECO:0000256" key="6">
    <source>
        <dbReference type="ARBA" id="ARBA00022927"/>
    </source>
</evidence>
<dbReference type="AlphaFoldDB" id="Q67K17"/>
<evidence type="ECO:0000256" key="1">
    <source>
        <dbReference type="ARBA" id="ARBA00004496"/>
    </source>
</evidence>
<comment type="catalytic activity">
    <reaction evidence="9">
        <text>ATP + H2O + cellular proteinSide 1 = ADP + phosphate + cellular proteinSide 2.</text>
        <dbReference type="EC" id="7.4.2.8"/>
    </reaction>
</comment>
<dbReference type="eggNOG" id="COG1157">
    <property type="taxonomic scope" value="Bacteria"/>
</dbReference>